<accession>A0A0G4FWI9</accession>
<dbReference type="PhylomeDB" id="A0A0G4FWI9"/>
<dbReference type="Proteomes" id="UP000041254">
    <property type="component" value="Unassembled WGS sequence"/>
</dbReference>
<protein>
    <submittedName>
        <fullName evidence="2">Uncharacterized protein</fullName>
    </submittedName>
</protein>
<evidence type="ECO:0000256" key="1">
    <source>
        <dbReference type="SAM" id="MobiDB-lite"/>
    </source>
</evidence>
<sequence>MSVNAQEIAEALGKALASKMAKVQGTNAADITQAVVAALGNGGQTSGFSSKPMTDMLKFSGIAGEWYDFYMKLYGLMTARSMEALLPMTEAERAAAPGLWEADSLTQALSAGSKDEPVRRPTKQHRPSRSSGAC</sequence>
<evidence type="ECO:0000313" key="3">
    <source>
        <dbReference type="Proteomes" id="UP000041254"/>
    </source>
</evidence>
<keyword evidence="3" id="KW-1185">Reference proteome</keyword>
<name>A0A0G4FWI9_VITBC</name>
<gene>
    <name evidence="2" type="ORF">Vbra_1743</name>
</gene>
<feature type="region of interest" description="Disordered" evidence="1">
    <location>
        <begin position="106"/>
        <end position="134"/>
    </location>
</feature>
<dbReference type="EMBL" id="CDMY01000514">
    <property type="protein sequence ID" value="CEM19503.1"/>
    <property type="molecule type" value="Genomic_DNA"/>
</dbReference>
<dbReference type="VEuPathDB" id="CryptoDB:Vbra_1743"/>
<dbReference type="AlphaFoldDB" id="A0A0G4FWI9"/>
<proteinExistence type="predicted"/>
<dbReference type="InParanoid" id="A0A0G4FWI9"/>
<organism evidence="2 3">
    <name type="scientific">Vitrella brassicaformis (strain CCMP3155)</name>
    <dbReference type="NCBI Taxonomy" id="1169540"/>
    <lineage>
        <taxon>Eukaryota</taxon>
        <taxon>Sar</taxon>
        <taxon>Alveolata</taxon>
        <taxon>Colpodellida</taxon>
        <taxon>Vitrellaceae</taxon>
        <taxon>Vitrella</taxon>
    </lineage>
</organism>
<evidence type="ECO:0000313" key="2">
    <source>
        <dbReference type="EMBL" id="CEM19503.1"/>
    </source>
</evidence>
<reference evidence="2 3" key="1">
    <citation type="submission" date="2014-11" db="EMBL/GenBank/DDBJ databases">
        <authorList>
            <person name="Zhu J."/>
            <person name="Qi W."/>
            <person name="Song R."/>
        </authorList>
    </citation>
    <scope>NUCLEOTIDE SEQUENCE [LARGE SCALE GENOMIC DNA]</scope>
</reference>